<evidence type="ECO:0000313" key="3">
    <source>
        <dbReference type="Proteomes" id="UP001162060"/>
    </source>
</evidence>
<reference evidence="2" key="1">
    <citation type="submission" date="2024-01" db="EMBL/GenBank/DDBJ databases">
        <authorList>
            <person name="Webb A."/>
        </authorList>
    </citation>
    <scope>NUCLEOTIDE SEQUENCE</scope>
    <source>
        <strain evidence="2">Pm1</strain>
    </source>
</reference>
<organism evidence="2 3">
    <name type="scientific">Peronospora matthiolae</name>
    <dbReference type="NCBI Taxonomy" id="2874970"/>
    <lineage>
        <taxon>Eukaryota</taxon>
        <taxon>Sar</taxon>
        <taxon>Stramenopiles</taxon>
        <taxon>Oomycota</taxon>
        <taxon>Peronosporomycetes</taxon>
        <taxon>Peronosporales</taxon>
        <taxon>Peronosporaceae</taxon>
        <taxon>Peronospora</taxon>
    </lineage>
</organism>
<dbReference type="AlphaFoldDB" id="A0AAV1U4X1"/>
<feature type="region of interest" description="Disordered" evidence="1">
    <location>
        <begin position="1"/>
        <end position="31"/>
    </location>
</feature>
<sequence length="31" mass="3427">MDISQDEFSDEEMKGEDDVLEGVVGAATRPR</sequence>
<feature type="compositionally biased region" description="Acidic residues" evidence="1">
    <location>
        <begin position="1"/>
        <end position="20"/>
    </location>
</feature>
<comment type="caution">
    <text evidence="2">The sequence shown here is derived from an EMBL/GenBank/DDBJ whole genome shotgun (WGS) entry which is preliminary data.</text>
</comment>
<evidence type="ECO:0000256" key="1">
    <source>
        <dbReference type="SAM" id="MobiDB-lite"/>
    </source>
</evidence>
<evidence type="ECO:0000313" key="2">
    <source>
        <dbReference type="EMBL" id="CAK7929725.1"/>
    </source>
</evidence>
<name>A0AAV1U4X1_9STRA</name>
<dbReference type="Proteomes" id="UP001162060">
    <property type="component" value="Unassembled WGS sequence"/>
</dbReference>
<proteinExistence type="predicted"/>
<accession>A0AAV1U4X1</accession>
<dbReference type="EMBL" id="CAKLBY020000153">
    <property type="protein sequence ID" value="CAK7929725.1"/>
    <property type="molecule type" value="Genomic_DNA"/>
</dbReference>
<gene>
    <name evidence="2" type="ORF">PM001_LOCUS14875</name>
</gene>
<protein>
    <submittedName>
        <fullName evidence="2">Uncharacterized protein</fullName>
    </submittedName>
</protein>